<evidence type="ECO:0000313" key="2">
    <source>
        <dbReference type="Proteomes" id="UP000261174"/>
    </source>
</evidence>
<sequence length="132" mass="15257">MIRIRVKKPKHPVYTQGWTPKPSSLEQAIRTKEQADELVAEINYLSEMSRKGTPVSESTGYRFACGNKLIEVGPRYKAYSDFDPNNPKHVEYLKKPFVPTFSVGKPPTQEEINAKEMKEFEDYCKEVGLEWE</sequence>
<dbReference type="OrthoDB" id="679621at2"/>
<dbReference type="EMBL" id="QTJV01000004">
    <property type="protein sequence ID" value="RFM34490.1"/>
    <property type="molecule type" value="Genomic_DNA"/>
</dbReference>
<protein>
    <submittedName>
        <fullName evidence="1">Uncharacterized protein</fullName>
    </submittedName>
</protein>
<gene>
    <name evidence="1" type="ORF">DXN04_14535</name>
</gene>
<dbReference type="RefSeq" id="WP_116854073.1">
    <property type="nucleotide sequence ID" value="NZ_QTJV01000004.1"/>
</dbReference>
<reference evidence="1 2" key="1">
    <citation type="submission" date="2018-08" db="EMBL/GenBank/DDBJ databases">
        <title>Chitinophaga sp. K20C18050901, a novel bacterium isolated from forest soil.</title>
        <authorList>
            <person name="Wang C."/>
        </authorList>
    </citation>
    <scope>NUCLEOTIDE SEQUENCE [LARGE SCALE GENOMIC DNA]</scope>
    <source>
        <strain evidence="1 2">K20C18050901</strain>
    </source>
</reference>
<comment type="caution">
    <text evidence="1">The sequence shown here is derived from an EMBL/GenBank/DDBJ whole genome shotgun (WGS) entry which is preliminary data.</text>
</comment>
<organism evidence="1 2">
    <name type="scientific">Chitinophaga silvisoli</name>
    <dbReference type="NCBI Taxonomy" id="2291814"/>
    <lineage>
        <taxon>Bacteria</taxon>
        <taxon>Pseudomonadati</taxon>
        <taxon>Bacteroidota</taxon>
        <taxon>Chitinophagia</taxon>
        <taxon>Chitinophagales</taxon>
        <taxon>Chitinophagaceae</taxon>
        <taxon>Chitinophaga</taxon>
    </lineage>
</organism>
<accession>A0A3E1P2Z0</accession>
<proteinExistence type="predicted"/>
<keyword evidence="2" id="KW-1185">Reference proteome</keyword>
<evidence type="ECO:0000313" key="1">
    <source>
        <dbReference type="EMBL" id="RFM34490.1"/>
    </source>
</evidence>
<name>A0A3E1P2Z0_9BACT</name>
<dbReference type="AlphaFoldDB" id="A0A3E1P2Z0"/>
<dbReference type="Proteomes" id="UP000261174">
    <property type="component" value="Unassembled WGS sequence"/>
</dbReference>